<protein>
    <submittedName>
        <fullName evidence="1">Uncharacterized protein</fullName>
    </submittedName>
</protein>
<gene>
    <name evidence="1" type="ORF">CDAUBV1_LOCUS4371</name>
</gene>
<dbReference type="EMBL" id="CAXLJL010000109">
    <property type="protein sequence ID" value="CAL5131830.1"/>
    <property type="molecule type" value="Genomic_DNA"/>
</dbReference>
<accession>A0AAV2T526</accession>
<organism evidence="1 2">
    <name type="scientific">Calicophoron daubneyi</name>
    <name type="common">Rumen fluke</name>
    <name type="synonym">Paramphistomum daubneyi</name>
    <dbReference type="NCBI Taxonomy" id="300641"/>
    <lineage>
        <taxon>Eukaryota</taxon>
        <taxon>Metazoa</taxon>
        <taxon>Spiralia</taxon>
        <taxon>Lophotrochozoa</taxon>
        <taxon>Platyhelminthes</taxon>
        <taxon>Trematoda</taxon>
        <taxon>Digenea</taxon>
        <taxon>Plagiorchiida</taxon>
        <taxon>Pronocephalata</taxon>
        <taxon>Paramphistomoidea</taxon>
        <taxon>Paramphistomidae</taxon>
        <taxon>Calicophoron</taxon>
    </lineage>
</organism>
<name>A0AAV2T526_CALDB</name>
<sequence length="91" mass="10438">MSFTDILSSTKCLPSRDLRAVKHLSEEKQHLLRMRPHFAVNLLSAYFGLPQPPILDQEQCEPQRNRIELIDGVHSLLTTRNIAGLCKSWQV</sequence>
<dbReference type="Proteomes" id="UP001497525">
    <property type="component" value="Unassembled WGS sequence"/>
</dbReference>
<evidence type="ECO:0000313" key="2">
    <source>
        <dbReference type="Proteomes" id="UP001497525"/>
    </source>
</evidence>
<comment type="caution">
    <text evidence="1">The sequence shown here is derived from an EMBL/GenBank/DDBJ whole genome shotgun (WGS) entry which is preliminary data.</text>
</comment>
<reference evidence="1" key="1">
    <citation type="submission" date="2024-06" db="EMBL/GenBank/DDBJ databases">
        <authorList>
            <person name="Liu X."/>
            <person name="Lenzi L."/>
            <person name="Haldenby T S."/>
            <person name="Uol C."/>
        </authorList>
    </citation>
    <scope>NUCLEOTIDE SEQUENCE</scope>
</reference>
<dbReference type="AlphaFoldDB" id="A0AAV2T526"/>
<proteinExistence type="predicted"/>
<evidence type="ECO:0000313" key="1">
    <source>
        <dbReference type="EMBL" id="CAL5131830.1"/>
    </source>
</evidence>